<dbReference type="Gene3D" id="1.10.10.10">
    <property type="entry name" value="Winged helix-like DNA-binding domain superfamily/Winged helix DNA-binding domain"/>
    <property type="match status" value="1"/>
</dbReference>
<evidence type="ECO:0000313" key="6">
    <source>
        <dbReference type="EMBL" id="HJC65211.1"/>
    </source>
</evidence>
<dbReference type="SUPFAM" id="SSF46785">
    <property type="entry name" value="Winged helix' DNA-binding domain"/>
    <property type="match status" value="1"/>
</dbReference>
<reference evidence="6" key="1">
    <citation type="journal article" date="2021" name="PeerJ">
        <title>Extensive microbial diversity within the chicken gut microbiome revealed by metagenomics and culture.</title>
        <authorList>
            <person name="Gilroy R."/>
            <person name="Ravi A."/>
            <person name="Getino M."/>
            <person name="Pursley I."/>
            <person name="Horton D.L."/>
            <person name="Alikhan N.F."/>
            <person name="Baker D."/>
            <person name="Gharbi K."/>
            <person name="Hall N."/>
            <person name="Watson M."/>
            <person name="Adriaenssens E.M."/>
            <person name="Foster-Nyarko E."/>
            <person name="Jarju S."/>
            <person name="Secka A."/>
            <person name="Antonio M."/>
            <person name="Oren A."/>
            <person name="Chaudhuri R.R."/>
            <person name="La Ragione R."/>
            <person name="Hildebrand F."/>
            <person name="Pallen M.J."/>
        </authorList>
    </citation>
    <scope>NUCLEOTIDE SEQUENCE</scope>
    <source>
        <strain evidence="6">CHK198-12963</strain>
    </source>
</reference>
<dbReference type="Proteomes" id="UP000823863">
    <property type="component" value="Unassembled WGS sequence"/>
</dbReference>
<dbReference type="PROSITE" id="PS50931">
    <property type="entry name" value="HTH_LYSR"/>
    <property type="match status" value="1"/>
</dbReference>
<dbReference type="PANTHER" id="PTHR30126">
    <property type="entry name" value="HTH-TYPE TRANSCRIPTIONAL REGULATOR"/>
    <property type="match status" value="1"/>
</dbReference>
<evidence type="ECO:0000256" key="1">
    <source>
        <dbReference type="ARBA" id="ARBA00009437"/>
    </source>
</evidence>
<dbReference type="PANTHER" id="PTHR30126:SF40">
    <property type="entry name" value="HTH-TYPE TRANSCRIPTIONAL REGULATOR GLTR"/>
    <property type="match status" value="1"/>
</dbReference>
<name>A0A9D2PT10_9FIRM</name>
<dbReference type="SUPFAM" id="SSF53850">
    <property type="entry name" value="Periplasmic binding protein-like II"/>
    <property type="match status" value="1"/>
</dbReference>
<dbReference type="InterPro" id="IPR000847">
    <property type="entry name" value="LysR_HTH_N"/>
</dbReference>
<evidence type="ECO:0000256" key="2">
    <source>
        <dbReference type="ARBA" id="ARBA00023015"/>
    </source>
</evidence>
<sequence>MELKKLEYLLKVSELGSITEAAKQLYITQPALSQVISAMEKKYGIQIFERREGGLSLSYEGKLLIEAGRKQLLIEESLKKELLDVRNETSGILKIGISVNRAAHFLPIILPRWREKFPKIQLQVDTHSYLGFEKIVAEGKLDMAFVMQEADVNVKTRKELVYEPLFCYNCLLAVPPNHPLAEETGGILDWRLRPPVDLNRVKDDPFITTPSKQRSAGWLNSIYEAYNFYPRSVVMINGASQYNLVQAGIGCALLQDTIAFAQKRGVFFRLDKGDFATTLCIIRRKDSYETKSMKYFADLIRDYAKQGKWSQL</sequence>
<reference evidence="6" key="2">
    <citation type="submission" date="2021-04" db="EMBL/GenBank/DDBJ databases">
        <authorList>
            <person name="Gilroy R."/>
        </authorList>
    </citation>
    <scope>NUCLEOTIDE SEQUENCE</scope>
    <source>
        <strain evidence="6">CHK198-12963</strain>
    </source>
</reference>
<dbReference type="EMBL" id="DWWB01000003">
    <property type="protein sequence ID" value="HJC65211.1"/>
    <property type="molecule type" value="Genomic_DNA"/>
</dbReference>
<dbReference type="PRINTS" id="PR00039">
    <property type="entry name" value="HTHLYSR"/>
</dbReference>
<dbReference type="AlphaFoldDB" id="A0A9D2PT10"/>
<evidence type="ECO:0000313" key="7">
    <source>
        <dbReference type="Proteomes" id="UP000823863"/>
    </source>
</evidence>
<gene>
    <name evidence="6" type="ORF">H9931_00615</name>
</gene>
<accession>A0A9D2PT10</accession>
<dbReference type="Pfam" id="PF03466">
    <property type="entry name" value="LysR_substrate"/>
    <property type="match status" value="1"/>
</dbReference>
<comment type="similarity">
    <text evidence="1">Belongs to the LysR transcriptional regulatory family.</text>
</comment>
<proteinExistence type="inferred from homology"/>
<dbReference type="Pfam" id="PF00126">
    <property type="entry name" value="HTH_1"/>
    <property type="match status" value="1"/>
</dbReference>
<evidence type="ECO:0000256" key="4">
    <source>
        <dbReference type="ARBA" id="ARBA00023163"/>
    </source>
</evidence>
<keyword evidence="3" id="KW-0238">DNA-binding</keyword>
<evidence type="ECO:0000256" key="3">
    <source>
        <dbReference type="ARBA" id="ARBA00023125"/>
    </source>
</evidence>
<evidence type="ECO:0000259" key="5">
    <source>
        <dbReference type="PROSITE" id="PS50931"/>
    </source>
</evidence>
<dbReference type="GO" id="GO:0003700">
    <property type="term" value="F:DNA-binding transcription factor activity"/>
    <property type="evidence" value="ECO:0007669"/>
    <property type="project" value="InterPro"/>
</dbReference>
<dbReference type="GO" id="GO:0000976">
    <property type="term" value="F:transcription cis-regulatory region binding"/>
    <property type="evidence" value="ECO:0007669"/>
    <property type="project" value="TreeGrafter"/>
</dbReference>
<keyword evidence="4" id="KW-0804">Transcription</keyword>
<dbReference type="InterPro" id="IPR005119">
    <property type="entry name" value="LysR_subst-bd"/>
</dbReference>
<organism evidence="6 7">
    <name type="scientific">Candidatus Enterocloster excrementigallinarum</name>
    <dbReference type="NCBI Taxonomy" id="2838558"/>
    <lineage>
        <taxon>Bacteria</taxon>
        <taxon>Bacillati</taxon>
        <taxon>Bacillota</taxon>
        <taxon>Clostridia</taxon>
        <taxon>Lachnospirales</taxon>
        <taxon>Lachnospiraceae</taxon>
        <taxon>Enterocloster</taxon>
    </lineage>
</organism>
<dbReference type="InterPro" id="IPR036388">
    <property type="entry name" value="WH-like_DNA-bd_sf"/>
</dbReference>
<keyword evidence="2" id="KW-0805">Transcription regulation</keyword>
<dbReference type="Gene3D" id="3.40.190.290">
    <property type="match status" value="1"/>
</dbReference>
<feature type="domain" description="HTH lysR-type" evidence="5">
    <location>
        <begin position="1"/>
        <end position="58"/>
    </location>
</feature>
<dbReference type="CDD" id="cd05466">
    <property type="entry name" value="PBP2_LTTR_substrate"/>
    <property type="match status" value="1"/>
</dbReference>
<dbReference type="InterPro" id="IPR036390">
    <property type="entry name" value="WH_DNA-bd_sf"/>
</dbReference>
<protein>
    <submittedName>
        <fullName evidence="6">LysR family transcriptional regulator</fullName>
    </submittedName>
</protein>
<comment type="caution">
    <text evidence="6">The sequence shown here is derived from an EMBL/GenBank/DDBJ whole genome shotgun (WGS) entry which is preliminary data.</text>
</comment>